<dbReference type="PROSITE" id="PS00107">
    <property type="entry name" value="PROTEIN_KINASE_ATP"/>
    <property type="match status" value="1"/>
</dbReference>
<dbReference type="InterPro" id="IPR008271">
    <property type="entry name" value="Ser/Thr_kinase_AS"/>
</dbReference>
<keyword evidence="2 5" id="KW-0547">Nucleotide-binding</keyword>
<dbReference type="Proteomes" id="UP000005365">
    <property type="component" value="Unassembled WGS sequence"/>
</dbReference>
<proteinExistence type="predicted"/>
<dbReference type="InterPro" id="IPR017441">
    <property type="entry name" value="Protein_kinase_ATP_BS"/>
</dbReference>
<name>C6M3R3_NEISI</name>
<evidence type="ECO:0000313" key="8">
    <source>
        <dbReference type="Proteomes" id="UP000005365"/>
    </source>
</evidence>
<protein>
    <submittedName>
        <fullName evidence="7">Non-specific serine/threonine protein kinase family protein</fullName>
    </submittedName>
</protein>
<dbReference type="AlphaFoldDB" id="C6M3R3"/>
<feature type="binding site" evidence="5">
    <location>
        <position position="53"/>
    </location>
    <ligand>
        <name>ATP</name>
        <dbReference type="ChEBI" id="CHEBI:30616"/>
    </ligand>
</feature>
<keyword evidence="4 5" id="KW-0067">ATP-binding</keyword>
<keyword evidence="3 7" id="KW-0418">Kinase</keyword>
<reference evidence="7" key="1">
    <citation type="submission" date="2009-07" db="EMBL/GenBank/DDBJ databases">
        <authorList>
            <person name="Weinstock G."/>
            <person name="Sodergren E."/>
            <person name="Clifton S."/>
            <person name="Fulton L."/>
            <person name="Fulton B."/>
            <person name="Courtney L."/>
            <person name="Fronick C."/>
            <person name="Harrison M."/>
            <person name="Strong C."/>
            <person name="Farmer C."/>
            <person name="Delahaunty K."/>
            <person name="Markovic C."/>
            <person name="Hall O."/>
            <person name="Minx P."/>
            <person name="Tomlinson C."/>
            <person name="Mitreva M."/>
            <person name="Nelson J."/>
            <person name="Hou S."/>
            <person name="Wollam A."/>
            <person name="Pepin K.H."/>
            <person name="Johnson M."/>
            <person name="Bhonagiri V."/>
            <person name="Nash W.E."/>
            <person name="Warren W."/>
            <person name="Chinwalla A."/>
            <person name="Mardis E.R."/>
            <person name="Wilson R.K."/>
        </authorList>
    </citation>
    <scope>NUCLEOTIDE SEQUENCE [LARGE SCALE GENOMIC DNA]</scope>
    <source>
        <strain evidence="7">ATCC 29256</strain>
    </source>
</reference>
<dbReference type="PROSITE" id="PS00108">
    <property type="entry name" value="PROTEIN_KINASE_ST"/>
    <property type="match status" value="1"/>
</dbReference>
<sequence length="531" mass="62163">MTTSNKPSLYQQLKESPLQTDIGEFSFSSEQLGNGGNSTVFLFERNGKKYAIKFLTVNGDERKLKRFIDEYFTFAQCPSHENILPQYHFDKVKINDDFYYIIISKKFDCSLKKFKEIVLDNIEDKQEKIKNIELIFNLLCKGIHHLHHNSIIHRDLKPENIYINMKENKIEDLVIGDFGIAHFDPELYDRLSETRGGERLANYKFSAPEQSVPGGETTFASDIFAVGQIIQWLITGDTHEGSKRMRALPDHPFFDAIIDKCLASRQEDRFQSIDEINEEIRNLDGDRERFLREQSFEKRVWDAIYDLDKIIRQTCTTIRRIETLENPKLIEEFLTNFNGINTRENFWCMNQDGGDNYAENWNKKDELWIMGNFKDGFGVECKIDKIHVYRGNTPYKNFFIIQTAPIPKFEYLDINGNPIQRSEPEYYKDRAYFFEGKCIDPREADNGYYRDSTGVSIELTRENHYELERILIKYGFMVAPIETPINKIHPYTIASDFIKAVIENDGLTEKLVDSFEEKTRSGYGWAIKESL</sequence>
<dbReference type="SUPFAM" id="SSF56112">
    <property type="entry name" value="Protein kinase-like (PK-like)"/>
    <property type="match status" value="1"/>
</dbReference>
<evidence type="ECO:0000256" key="1">
    <source>
        <dbReference type="ARBA" id="ARBA00022679"/>
    </source>
</evidence>
<comment type="caution">
    <text evidence="7">The sequence shown here is derived from an EMBL/GenBank/DDBJ whole genome shotgun (WGS) entry which is preliminary data.</text>
</comment>
<evidence type="ECO:0000259" key="6">
    <source>
        <dbReference type="PROSITE" id="PS50011"/>
    </source>
</evidence>
<evidence type="ECO:0000256" key="3">
    <source>
        <dbReference type="ARBA" id="ARBA00022777"/>
    </source>
</evidence>
<dbReference type="GO" id="GO:0004674">
    <property type="term" value="F:protein serine/threonine kinase activity"/>
    <property type="evidence" value="ECO:0007669"/>
    <property type="project" value="UniProtKB-KW"/>
</dbReference>
<dbReference type="Gene3D" id="3.30.200.20">
    <property type="entry name" value="Phosphorylase Kinase, domain 1"/>
    <property type="match status" value="1"/>
</dbReference>
<keyword evidence="7" id="KW-0723">Serine/threonine-protein kinase</keyword>
<feature type="domain" description="Protein kinase" evidence="6">
    <location>
        <begin position="26"/>
        <end position="334"/>
    </location>
</feature>
<dbReference type="EMBL" id="ACKO02000005">
    <property type="protein sequence ID" value="EET45049.1"/>
    <property type="molecule type" value="Genomic_DNA"/>
</dbReference>
<dbReference type="RefSeq" id="WP_003757051.1">
    <property type="nucleotide sequence ID" value="NZ_ACKO02000005.1"/>
</dbReference>
<evidence type="ECO:0000256" key="2">
    <source>
        <dbReference type="ARBA" id="ARBA00022741"/>
    </source>
</evidence>
<keyword evidence="8" id="KW-1185">Reference proteome</keyword>
<dbReference type="GO" id="GO:0005524">
    <property type="term" value="F:ATP binding"/>
    <property type="evidence" value="ECO:0007669"/>
    <property type="project" value="UniProtKB-UniRule"/>
</dbReference>
<organism evidence="7 8">
    <name type="scientific">Neisseria sicca ATCC 29256</name>
    <dbReference type="NCBI Taxonomy" id="547045"/>
    <lineage>
        <taxon>Bacteria</taxon>
        <taxon>Pseudomonadati</taxon>
        <taxon>Pseudomonadota</taxon>
        <taxon>Betaproteobacteria</taxon>
        <taxon>Neisseriales</taxon>
        <taxon>Neisseriaceae</taxon>
        <taxon>Neisseria</taxon>
    </lineage>
</organism>
<dbReference type="PANTHER" id="PTHR43289:SF6">
    <property type="entry name" value="SERINE_THREONINE-PROTEIN KINASE NEKL-3"/>
    <property type="match status" value="1"/>
</dbReference>
<evidence type="ECO:0000313" key="7">
    <source>
        <dbReference type="EMBL" id="EET45049.1"/>
    </source>
</evidence>
<dbReference type="Gene3D" id="1.10.510.10">
    <property type="entry name" value="Transferase(Phosphotransferase) domain 1"/>
    <property type="match status" value="1"/>
</dbReference>
<keyword evidence="1" id="KW-0808">Transferase</keyword>
<evidence type="ECO:0000256" key="5">
    <source>
        <dbReference type="PROSITE-ProRule" id="PRU10141"/>
    </source>
</evidence>
<evidence type="ECO:0000256" key="4">
    <source>
        <dbReference type="ARBA" id="ARBA00022840"/>
    </source>
</evidence>
<dbReference type="eggNOG" id="COG0515">
    <property type="taxonomic scope" value="Bacteria"/>
</dbReference>
<dbReference type="InterPro" id="IPR000719">
    <property type="entry name" value="Prot_kinase_dom"/>
</dbReference>
<dbReference type="Pfam" id="PF00069">
    <property type="entry name" value="Pkinase"/>
    <property type="match status" value="1"/>
</dbReference>
<accession>C6M3R3</accession>
<dbReference type="PROSITE" id="PS50011">
    <property type="entry name" value="PROTEIN_KINASE_DOM"/>
    <property type="match status" value="1"/>
</dbReference>
<dbReference type="SMART" id="SM00220">
    <property type="entry name" value="S_TKc"/>
    <property type="match status" value="1"/>
</dbReference>
<dbReference type="InterPro" id="IPR011009">
    <property type="entry name" value="Kinase-like_dom_sf"/>
</dbReference>
<gene>
    <name evidence="7" type="ORF">NEISICOT_01043</name>
</gene>
<dbReference type="PANTHER" id="PTHR43289">
    <property type="entry name" value="MITOGEN-ACTIVATED PROTEIN KINASE KINASE KINASE 20-RELATED"/>
    <property type="match status" value="1"/>
</dbReference>